<keyword evidence="10 13" id="KW-0539">Nucleus</keyword>
<dbReference type="Pfam" id="PF00505">
    <property type="entry name" value="HMG_box"/>
    <property type="match status" value="1"/>
</dbReference>
<dbReference type="OrthoDB" id="6247875at2759"/>
<evidence type="ECO:0000256" key="4">
    <source>
        <dbReference type="ARBA" id="ARBA00022782"/>
    </source>
</evidence>
<reference evidence="15 16" key="1">
    <citation type="submission" date="2015-04" db="EMBL/GenBank/DDBJ databases">
        <title>Lasius niger genome sequencing.</title>
        <authorList>
            <person name="Konorov E.A."/>
            <person name="Nikitin M.A."/>
            <person name="Kirill M.V."/>
            <person name="Chang P."/>
        </authorList>
    </citation>
    <scope>NUCLEOTIDE SEQUENCE [LARGE SCALE GENOMIC DNA]</scope>
    <source>
        <tissue evidence="15">Whole</tissue>
    </source>
</reference>
<evidence type="ECO:0000256" key="9">
    <source>
        <dbReference type="ARBA" id="ARBA00023163"/>
    </source>
</evidence>
<dbReference type="PANTHER" id="PTHR10270:SF161">
    <property type="entry name" value="SEX-DETERMINING REGION Y PROTEIN"/>
    <property type="match status" value="1"/>
</dbReference>
<dbReference type="SUPFAM" id="SSF47095">
    <property type="entry name" value="HMG-box"/>
    <property type="match status" value="1"/>
</dbReference>
<dbReference type="CDD" id="cd22004">
    <property type="entry name" value="HMG-box_SOX"/>
    <property type="match status" value="1"/>
</dbReference>
<evidence type="ECO:0000256" key="11">
    <source>
        <dbReference type="ARBA" id="ARBA00032498"/>
    </source>
</evidence>
<proteinExistence type="inferred from homology"/>
<name>A0A0J7K199_LASNI</name>
<dbReference type="GO" id="GO:0016607">
    <property type="term" value="C:nuclear speck"/>
    <property type="evidence" value="ECO:0007669"/>
    <property type="project" value="UniProtKB-SubCell"/>
</dbReference>
<evidence type="ECO:0000259" key="14">
    <source>
        <dbReference type="PROSITE" id="PS50118"/>
    </source>
</evidence>
<keyword evidence="16" id="KW-1185">Reference proteome</keyword>
<keyword evidence="9" id="KW-0804">Transcription</keyword>
<dbReference type="InterPro" id="IPR036910">
    <property type="entry name" value="HMG_box_dom_sf"/>
</dbReference>
<dbReference type="PROSITE" id="PS50118">
    <property type="entry name" value="HMG_BOX_2"/>
    <property type="match status" value="1"/>
</dbReference>
<dbReference type="Gene3D" id="1.10.30.10">
    <property type="entry name" value="High mobility group box domain"/>
    <property type="match status" value="1"/>
</dbReference>
<sequence>MEHGMNNSMLSNSDIPLYPPYLSSLSHLHTIPDDVRQQTLAPEKHIKRPMNSFMVWSKERRKEIARENPKMHNSEISKQLGEEWTKLPPETKQEFIDISHQLRDEHKKQHPDYRYIPRKKTKTEDQNISGPSSQVLLPSNNLSSHPTGYLSNHPGGLQGPPVLCMLPSVPISMDPRYQNIHMQYPYPFTPATDHLMGINSAAARFQGPPSL</sequence>
<comment type="similarity">
    <text evidence="2">Belongs to the SRY family.</text>
</comment>
<evidence type="ECO:0000256" key="6">
    <source>
        <dbReference type="ARBA" id="ARBA00022928"/>
    </source>
</evidence>
<evidence type="ECO:0000256" key="2">
    <source>
        <dbReference type="ARBA" id="ARBA00005998"/>
    </source>
</evidence>
<dbReference type="PANTHER" id="PTHR10270">
    <property type="entry name" value="SOX TRANSCRIPTION FACTOR"/>
    <property type="match status" value="1"/>
</dbReference>
<evidence type="ECO:0000256" key="8">
    <source>
        <dbReference type="ARBA" id="ARBA00023159"/>
    </source>
</evidence>
<dbReference type="GO" id="GO:0001228">
    <property type="term" value="F:DNA-binding transcription activator activity, RNA polymerase II-specific"/>
    <property type="evidence" value="ECO:0007669"/>
    <property type="project" value="TreeGrafter"/>
</dbReference>
<gene>
    <name evidence="15" type="ORF">RF55_18686</name>
</gene>
<dbReference type="GO" id="GO:0005516">
    <property type="term" value="F:calmodulin binding"/>
    <property type="evidence" value="ECO:0007669"/>
    <property type="project" value="UniProtKB-KW"/>
</dbReference>
<dbReference type="Proteomes" id="UP000036403">
    <property type="component" value="Unassembled WGS sequence"/>
</dbReference>
<evidence type="ECO:0000256" key="7">
    <source>
        <dbReference type="ARBA" id="ARBA00023125"/>
    </source>
</evidence>
<feature type="domain" description="HMG box" evidence="14">
    <location>
        <begin position="46"/>
        <end position="114"/>
    </location>
</feature>
<keyword evidence="8" id="KW-0010">Activator</keyword>
<dbReference type="FunFam" id="1.10.30.10:FF:000002">
    <property type="entry name" value="transcription factor Sox-2"/>
    <property type="match status" value="1"/>
</dbReference>
<evidence type="ECO:0000256" key="10">
    <source>
        <dbReference type="ARBA" id="ARBA00023242"/>
    </source>
</evidence>
<comment type="subcellular location">
    <subcellularLocation>
        <location evidence="1">Nucleus speckle</location>
    </subcellularLocation>
</comment>
<comment type="function">
    <text evidence="12">Transcriptional regulator that controls a genetic switch in male development. It is necessary and sufficient for initiating male sex determination by directing the development of supporting cell precursors (pre-Sertoli cells) as Sertoli rather than granulosa cells. Involved in different aspects of gene regulation including promoter activation or repression. Binds to the DNA consensus sequence 5'-[AT]AACAA[AT]-3'. SRY HMG box recognizes DNA by partial intercalation in the minor groove and promotes DNA bending. Also involved in pre-mRNA splicing. In male adult brain involved in the maintenance of motor functions of dopaminergic neurons.</text>
</comment>
<evidence type="ECO:0000256" key="1">
    <source>
        <dbReference type="ARBA" id="ARBA00004324"/>
    </source>
</evidence>
<dbReference type="PaxDb" id="67767-A0A0J7K199"/>
<keyword evidence="4" id="KW-0221">Differentiation</keyword>
<keyword evidence="5" id="KW-0112">Calmodulin-binding</keyword>
<evidence type="ECO:0000256" key="12">
    <source>
        <dbReference type="ARBA" id="ARBA00045821"/>
    </source>
</evidence>
<comment type="caution">
    <text evidence="15">The sequence shown here is derived from an EMBL/GenBank/DDBJ whole genome shotgun (WGS) entry which is preliminary data.</text>
</comment>
<organism evidence="15 16">
    <name type="scientific">Lasius niger</name>
    <name type="common">Black garden ant</name>
    <dbReference type="NCBI Taxonomy" id="67767"/>
    <lineage>
        <taxon>Eukaryota</taxon>
        <taxon>Metazoa</taxon>
        <taxon>Ecdysozoa</taxon>
        <taxon>Arthropoda</taxon>
        <taxon>Hexapoda</taxon>
        <taxon>Insecta</taxon>
        <taxon>Pterygota</taxon>
        <taxon>Neoptera</taxon>
        <taxon>Endopterygota</taxon>
        <taxon>Hymenoptera</taxon>
        <taxon>Apocrita</taxon>
        <taxon>Aculeata</taxon>
        <taxon>Formicoidea</taxon>
        <taxon>Formicidae</taxon>
        <taxon>Formicinae</taxon>
        <taxon>Lasius</taxon>
        <taxon>Lasius</taxon>
    </lineage>
</organism>
<protein>
    <recommendedName>
        <fullName evidence="3">Sex-determining region Y protein</fullName>
    </recommendedName>
    <alternativeName>
        <fullName evidence="11">Testis-determining factor</fullName>
    </alternativeName>
</protein>
<evidence type="ECO:0000313" key="16">
    <source>
        <dbReference type="Proteomes" id="UP000036403"/>
    </source>
</evidence>
<accession>A0A0J7K199</accession>
<evidence type="ECO:0000256" key="5">
    <source>
        <dbReference type="ARBA" id="ARBA00022860"/>
    </source>
</evidence>
<dbReference type="GO" id="GO:0030154">
    <property type="term" value="P:cell differentiation"/>
    <property type="evidence" value="ECO:0007669"/>
    <property type="project" value="UniProtKB-KW"/>
</dbReference>
<dbReference type="InterPro" id="IPR009071">
    <property type="entry name" value="HMG_box_dom"/>
</dbReference>
<evidence type="ECO:0000256" key="3">
    <source>
        <dbReference type="ARBA" id="ARBA00019052"/>
    </source>
</evidence>
<dbReference type="InterPro" id="IPR050140">
    <property type="entry name" value="SRY-related_HMG-box_TF-like"/>
</dbReference>
<evidence type="ECO:0000313" key="15">
    <source>
        <dbReference type="EMBL" id="KMQ83971.1"/>
    </source>
</evidence>
<feature type="DNA-binding region" description="HMG box" evidence="13">
    <location>
        <begin position="46"/>
        <end position="114"/>
    </location>
</feature>
<keyword evidence="7 13" id="KW-0238">DNA-binding</keyword>
<dbReference type="GO" id="GO:0000978">
    <property type="term" value="F:RNA polymerase II cis-regulatory region sequence-specific DNA binding"/>
    <property type="evidence" value="ECO:0007669"/>
    <property type="project" value="TreeGrafter"/>
</dbReference>
<dbReference type="EMBL" id="LBMM01017793">
    <property type="protein sequence ID" value="KMQ83971.1"/>
    <property type="molecule type" value="Genomic_DNA"/>
</dbReference>
<dbReference type="STRING" id="67767.A0A0J7K199"/>
<dbReference type="AlphaFoldDB" id="A0A0J7K199"/>
<keyword evidence="6" id="KW-0726">Sexual differentiation</keyword>
<dbReference type="SMART" id="SM00398">
    <property type="entry name" value="HMG"/>
    <property type="match status" value="1"/>
</dbReference>
<dbReference type="GO" id="GO:0007548">
    <property type="term" value="P:sex differentiation"/>
    <property type="evidence" value="ECO:0007669"/>
    <property type="project" value="UniProtKB-KW"/>
</dbReference>
<evidence type="ECO:0000256" key="13">
    <source>
        <dbReference type="PROSITE-ProRule" id="PRU00267"/>
    </source>
</evidence>